<sequence length="146" mass="16692">MKVCKILFGTIFLLITLLSFSRLAFASDDYIKLEKRMESEGDQREWLTIKQSEAGFRIVSNDGKKEAVMVDNFGGIYLNGDLYLNNKKINDVLNESVTRNYVNTVVVVIISVLSILLLVLTFVLLKLKREINNLNNKFLKEIIKGE</sequence>
<keyword evidence="1" id="KW-0812">Transmembrane</keyword>
<evidence type="ECO:0000256" key="1">
    <source>
        <dbReference type="SAM" id="Phobius"/>
    </source>
</evidence>
<feature type="transmembrane region" description="Helical" evidence="1">
    <location>
        <begin position="101"/>
        <end position="125"/>
    </location>
</feature>
<keyword evidence="1" id="KW-0472">Membrane</keyword>
<keyword evidence="4" id="KW-1185">Reference proteome</keyword>
<organism evidence="3 4">
    <name type="scientific">Paenibacillus enshidis</name>
    <dbReference type="NCBI Taxonomy" id="1458439"/>
    <lineage>
        <taxon>Bacteria</taxon>
        <taxon>Bacillati</taxon>
        <taxon>Bacillota</taxon>
        <taxon>Bacilli</taxon>
        <taxon>Bacillales</taxon>
        <taxon>Paenibacillaceae</taxon>
        <taxon>Paenibacillus</taxon>
    </lineage>
</organism>
<evidence type="ECO:0000313" key="3">
    <source>
        <dbReference type="EMBL" id="MFB5266680.1"/>
    </source>
</evidence>
<feature type="signal peptide" evidence="2">
    <location>
        <begin position="1"/>
        <end position="26"/>
    </location>
</feature>
<dbReference type="Proteomes" id="UP001580346">
    <property type="component" value="Unassembled WGS sequence"/>
</dbReference>
<protein>
    <submittedName>
        <fullName evidence="3">Uncharacterized protein</fullName>
    </submittedName>
</protein>
<keyword evidence="2" id="KW-0732">Signal</keyword>
<feature type="chain" id="PRO_5047066040" evidence="2">
    <location>
        <begin position="27"/>
        <end position="146"/>
    </location>
</feature>
<keyword evidence="1" id="KW-1133">Transmembrane helix</keyword>
<dbReference type="EMBL" id="JBHHMI010000005">
    <property type="protein sequence ID" value="MFB5266680.1"/>
    <property type="molecule type" value="Genomic_DNA"/>
</dbReference>
<reference evidence="3 4" key="1">
    <citation type="submission" date="2024-09" db="EMBL/GenBank/DDBJ databases">
        <title>Paenibacillus zeirhizospherea sp. nov., isolated from surface of the maize (Zea mays) roots in a horticulture field, Hungary.</title>
        <authorList>
            <person name="Marton D."/>
            <person name="Farkas M."/>
            <person name="Bedics A."/>
            <person name="Toth E."/>
            <person name="Tancsics A."/>
            <person name="Boka K."/>
            <person name="Maroti G."/>
            <person name="Kriszt B."/>
            <person name="Cserhati M."/>
        </authorList>
    </citation>
    <scope>NUCLEOTIDE SEQUENCE [LARGE SCALE GENOMIC DNA]</scope>
    <source>
        <strain evidence="3 4">KCTC 33519</strain>
    </source>
</reference>
<evidence type="ECO:0000313" key="4">
    <source>
        <dbReference type="Proteomes" id="UP001580346"/>
    </source>
</evidence>
<comment type="caution">
    <text evidence="3">The sequence shown here is derived from an EMBL/GenBank/DDBJ whole genome shotgun (WGS) entry which is preliminary data.</text>
</comment>
<accession>A0ABV5ARP3</accession>
<name>A0ABV5ARP3_9BACL</name>
<evidence type="ECO:0000256" key="2">
    <source>
        <dbReference type="SAM" id="SignalP"/>
    </source>
</evidence>
<proteinExistence type="predicted"/>
<dbReference type="RefSeq" id="WP_375354555.1">
    <property type="nucleotide sequence ID" value="NZ_JBHHMI010000005.1"/>
</dbReference>
<gene>
    <name evidence="3" type="ORF">ACE41H_07765</name>
</gene>